<dbReference type="InterPro" id="IPR037045">
    <property type="entry name" value="S8pro/Inhibitor_I9_sf"/>
</dbReference>
<gene>
    <name evidence="4" type="ORF">IFM89_026678</name>
</gene>
<name>A0A835IHJ5_9MAGN</name>
<dbReference type="InterPro" id="IPR039206">
    <property type="entry name" value="MORF/ORRM1/DAG-like"/>
</dbReference>
<keyword evidence="5" id="KW-1185">Reference proteome</keyword>
<dbReference type="EMBL" id="JADFTS010000003">
    <property type="protein sequence ID" value="KAF9615838.1"/>
    <property type="molecule type" value="Genomic_DNA"/>
</dbReference>
<dbReference type="Gene3D" id="3.30.70.80">
    <property type="entry name" value="Peptidase S8 propeptide/proteinase inhibitor I9"/>
    <property type="match status" value="1"/>
</dbReference>
<feature type="compositionally biased region" description="Low complexity" evidence="2">
    <location>
        <begin position="490"/>
        <end position="501"/>
    </location>
</feature>
<dbReference type="GO" id="GO:0016554">
    <property type="term" value="P:cytidine to uridine editing"/>
    <property type="evidence" value="ECO:0007669"/>
    <property type="project" value="InterPro"/>
</dbReference>
<keyword evidence="1" id="KW-0809">Transit peptide</keyword>
<dbReference type="InterPro" id="IPR054059">
    <property type="entry name" value="MORF/ORRM1/DAG-like_MORF"/>
</dbReference>
<comment type="caution">
    <text evidence="4">The sequence shown here is derived from an EMBL/GenBank/DDBJ whole genome shotgun (WGS) entry which is preliminary data.</text>
</comment>
<accession>A0A835IHJ5</accession>
<dbReference type="AlphaFoldDB" id="A0A835IHJ5"/>
<dbReference type="Proteomes" id="UP000631114">
    <property type="component" value="Unassembled WGS sequence"/>
</dbReference>
<dbReference type="Pfam" id="PF21864">
    <property type="entry name" value="MORF_dom"/>
    <property type="match status" value="2"/>
</dbReference>
<evidence type="ECO:0000256" key="2">
    <source>
        <dbReference type="SAM" id="MobiDB-lite"/>
    </source>
</evidence>
<feature type="domain" description="MORF/ORRM1/DAG-like MORF" evidence="3">
    <location>
        <begin position="265"/>
        <end position="347"/>
    </location>
</feature>
<sequence>MSTSMARTINSKSIQTHIFCLISSSPTSSMMNQRSSFSTFSHTSLRPSLKITHTLRPIRHTLTPSAKIRHKLGSSVNTTIFLPRRPTASVRGISHSSICLTAQDSGVSVCTSESDRSPPQTGPLLLHGDDVCLTPKGDRALVIVRTNGQLESGESLFDYYVNTLAPLVGSEEEAKKRIYLVSYEQPLGFGANVDEDTKYKLQVQSSVSVVLDDCFYEARNKAMQQKEEENRADFKVQLEFTHPFRAKDISSYYKLSEPKAEWKSDHWLVHTKVPDGTNFIQKRTIDNYVEMLAEVIGSEEEAKKKLYIVWNKVPYGFGAEIDQVTANKLQARYDVLNVLPDYAYDLKDLGILCVSRHYHSRFYYPLSEDRSYNKHSTCSGDNSDEDCQSDHSECSDDDSNEDSQCDHSECSDDDSNEDSQSDHSECSDDDSEASNGVFEGNKVSKDSNGDSIVVSDCSDEDSYENSQSHDDDSDTSDSDVSDSDDDFENDSTNSSDSSAENSSDKSH</sequence>
<evidence type="ECO:0000259" key="3">
    <source>
        <dbReference type="Pfam" id="PF21864"/>
    </source>
</evidence>
<evidence type="ECO:0000313" key="4">
    <source>
        <dbReference type="EMBL" id="KAF9615838.1"/>
    </source>
</evidence>
<feature type="domain" description="MORF/ORRM1/DAG-like MORF" evidence="3">
    <location>
        <begin position="142"/>
        <end position="225"/>
    </location>
</feature>
<evidence type="ECO:0000256" key="1">
    <source>
        <dbReference type="ARBA" id="ARBA00022946"/>
    </source>
</evidence>
<feature type="compositionally biased region" description="Acidic residues" evidence="2">
    <location>
        <begin position="471"/>
        <end position="489"/>
    </location>
</feature>
<dbReference type="GO" id="GO:0005739">
    <property type="term" value="C:mitochondrion"/>
    <property type="evidence" value="ECO:0007669"/>
    <property type="project" value="TreeGrafter"/>
</dbReference>
<dbReference type="PANTHER" id="PTHR31346">
    <property type="entry name" value="MULTIPLE ORGANELLAR RNA EDITING FACTOR 2, CHLOROPLASTIC-RELATED-RELATED"/>
    <property type="match status" value="1"/>
</dbReference>
<organism evidence="4 5">
    <name type="scientific">Coptis chinensis</name>
    <dbReference type="NCBI Taxonomy" id="261450"/>
    <lineage>
        <taxon>Eukaryota</taxon>
        <taxon>Viridiplantae</taxon>
        <taxon>Streptophyta</taxon>
        <taxon>Embryophyta</taxon>
        <taxon>Tracheophyta</taxon>
        <taxon>Spermatophyta</taxon>
        <taxon>Magnoliopsida</taxon>
        <taxon>Ranunculales</taxon>
        <taxon>Ranunculaceae</taxon>
        <taxon>Coptidoideae</taxon>
        <taxon>Coptis</taxon>
    </lineage>
</organism>
<protein>
    <recommendedName>
        <fullName evidence="3">MORF/ORRM1/DAG-like MORF domain-containing protein</fullName>
    </recommendedName>
</protein>
<reference evidence="4 5" key="1">
    <citation type="submission" date="2020-10" db="EMBL/GenBank/DDBJ databases">
        <title>The Coptis chinensis genome and diversification of protoberbering-type alkaloids.</title>
        <authorList>
            <person name="Wang B."/>
            <person name="Shu S."/>
            <person name="Song C."/>
            <person name="Liu Y."/>
        </authorList>
    </citation>
    <scope>NUCLEOTIDE SEQUENCE [LARGE SCALE GENOMIC DNA]</scope>
    <source>
        <strain evidence="4">HL-2020</strain>
        <tissue evidence="4">Leaf</tissue>
    </source>
</reference>
<dbReference type="GO" id="GO:0080156">
    <property type="term" value="P:mitochondrial mRNA modification"/>
    <property type="evidence" value="ECO:0007669"/>
    <property type="project" value="TreeGrafter"/>
</dbReference>
<feature type="region of interest" description="Disordered" evidence="2">
    <location>
        <begin position="371"/>
        <end position="507"/>
    </location>
</feature>
<evidence type="ECO:0000313" key="5">
    <source>
        <dbReference type="Proteomes" id="UP000631114"/>
    </source>
</evidence>
<proteinExistence type="predicted"/>